<organism evidence="6 7">
    <name type="scientific">Helicobacter bilis</name>
    <dbReference type="NCBI Taxonomy" id="37372"/>
    <lineage>
        <taxon>Bacteria</taxon>
        <taxon>Pseudomonadati</taxon>
        <taxon>Campylobacterota</taxon>
        <taxon>Epsilonproteobacteria</taxon>
        <taxon>Campylobacterales</taxon>
        <taxon>Helicobacteraceae</taxon>
        <taxon>Helicobacter</taxon>
    </lineage>
</organism>
<dbReference type="InterPro" id="IPR018490">
    <property type="entry name" value="cNMP-bd_dom_sf"/>
</dbReference>
<dbReference type="PANTHER" id="PTHR24567">
    <property type="entry name" value="CRP FAMILY TRANSCRIPTIONAL REGULATORY PROTEIN"/>
    <property type="match status" value="1"/>
</dbReference>
<name>A0A1Q2LG40_9HELI</name>
<dbReference type="GO" id="GO:0003700">
    <property type="term" value="F:DNA-binding transcription factor activity"/>
    <property type="evidence" value="ECO:0007669"/>
    <property type="project" value="TreeGrafter"/>
</dbReference>
<dbReference type="SUPFAM" id="SSF46785">
    <property type="entry name" value="Winged helix' DNA-binding domain"/>
    <property type="match status" value="1"/>
</dbReference>
<dbReference type="PROSITE" id="PS50042">
    <property type="entry name" value="CNMP_BINDING_3"/>
    <property type="match status" value="1"/>
</dbReference>
<dbReference type="InterPro" id="IPR014710">
    <property type="entry name" value="RmlC-like_jellyroll"/>
</dbReference>
<evidence type="ECO:0000259" key="4">
    <source>
        <dbReference type="PROSITE" id="PS50042"/>
    </source>
</evidence>
<dbReference type="PROSITE" id="PS51063">
    <property type="entry name" value="HTH_CRP_2"/>
    <property type="match status" value="1"/>
</dbReference>
<dbReference type="EMBL" id="CP019645">
    <property type="protein sequence ID" value="AQQ58892.1"/>
    <property type="molecule type" value="Genomic_DNA"/>
</dbReference>
<dbReference type="GO" id="GO:0005829">
    <property type="term" value="C:cytosol"/>
    <property type="evidence" value="ECO:0007669"/>
    <property type="project" value="TreeGrafter"/>
</dbReference>
<keyword evidence="2" id="KW-0238">DNA-binding</keyword>
<dbReference type="Gene3D" id="2.60.120.10">
    <property type="entry name" value="Jelly Rolls"/>
    <property type="match status" value="1"/>
</dbReference>
<dbReference type="Proteomes" id="UP000188298">
    <property type="component" value="Chromosome"/>
</dbReference>
<reference evidence="6 7" key="1">
    <citation type="submission" date="2017-02" db="EMBL/GenBank/DDBJ databases">
        <title>Whole genome sequencing of Helicobacter bilis strain AAQJH.</title>
        <authorList>
            <person name="Conlan S."/>
            <person name="Thomas P.J."/>
            <person name="Mullikin J."/>
            <person name="Palmore T.N."/>
            <person name="Frank K.M."/>
            <person name="Segre J.A."/>
        </authorList>
    </citation>
    <scope>NUCLEOTIDE SEQUENCE [LARGE SCALE GENOMIC DNA]</scope>
    <source>
        <strain evidence="6 7">AAQJH</strain>
    </source>
</reference>
<evidence type="ECO:0000256" key="2">
    <source>
        <dbReference type="ARBA" id="ARBA00023125"/>
    </source>
</evidence>
<dbReference type="CDD" id="cd00038">
    <property type="entry name" value="CAP_ED"/>
    <property type="match status" value="1"/>
</dbReference>
<dbReference type="SUPFAM" id="SSF51206">
    <property type="entry name" value="cAMP-binding domain-like"/>
    <property type="match status" value="1"/>
</dbReference>
<dbReference type="InterPro" id="IPR012318">
    <property type="entry name" value="HTH_CRP"/>
</dbReference>
<dbReference type="KEGG" id="hbl:XJ32_00905"/>
<keyword evidence="3" id="KW-0804">Transcription</keyword>
<protein>
    <submittedName>
        <fullName evidence="6">Transcriptional regulator</fullName>
    </submittedName>
</protein>
<sequence length="190" mass="21417">MQKLFNILEQIGNKRTYQNGEILFLQGAMPTHLYLLLSGKVRLYKTKEHISSTQLTLHTLSSPQFIAEMPFFMQSPYPANAECASICEIIAISQESFHTHCLGNSEICLLFITSLCKKIQILESHIALQNQSLQEKVLSYLSHNKDSLHTLTQRHIANALNIAPESLSRTLKTLKTQGILTTHKGKVTLL</sequence>
<evidence type="ECO:0000259" key="5">
    <source>
        <dbReference type="PROSITE" id="PS51063"/>
    </source>
</evidence>
<evidence type="ECO:0000313" key="6">
    <source>
        <dbReference type="EMBL" id="AQQ58892.1"/>
    </source>
</evidence>
<keyword evidence="1" id="KW-0805">Transcription regulation</keyword>
<evidence type="ECO:0000256" key="3">
    <source>
        <dbReference type="ARBA" id="ARBA00023163"/>
    </source>
</evidence>
<dbReference type="InterPro" id="IPR000595">
    <property type="entry name" value="cNMP-bd_dom"/>
</dbReference>
<dbReference type="GO" id="GO:0003677">
    <property type="term" value="F:DNA binding"/>
    <property type="evidence" value="ECO:0007669"/>
    <property type="project" value="UniProtKB-KW"/>
</dbReference>
<gene>
    <name evidence="6" type="ORF">XJ32_00905</name>
</gene>
<evidence type="ECO:0000313" key="7">
    <source>
        <dbReference type="Proteomes" id="UP000188298"/>
    </source>
</evidence>
<dbReference type="SMART" id="SM00100">
    <property type="entry name" value="cNMP"/>
    <property type="match status" value="1"/>
</dbReference>
<dbReference type="InterPro" id="IPR036390">
    <property type="entry name" value="WH_DNA-bd_sf"/>
</dbReference>
<dbReference type="AlphaFoldDB" id="A0A1Q2LG40"/>
<dbReference type="InterPro" id="IPR050397">
    <property type="entry name" value="Env_Response_Regulators"/>
</dbReference>
<proteinExistence type="predicted"/>
<feature type="domain" description="Cyclic nucleotide-binding" evidence="4">
    <location>
        <begin position="1"/>
        <end position="97"/>
    </location>
</feature>
<dbReference type="SMART" id="SM00419">
    <property type="entry name" value="HTH_CRP"/>
    <property type="match status" value="1"/>
</dbReference>
<dbReference type="Pfam" id="PF13545">
    <property type="entry name" value="HTH_Crp_2"/>
    <property type="match status" value="1"/>
</dbReference>
<dbReference type="PANTHER" id="PTHR24567:SF74">
    <property type="entry name" value="HTH-TYPE TRANSCRIPTIONAL REGULATOR ARCR"/>
    <property type="match status" value="1"/>
</dbReference>
<feature type="domain" description="HTH crp-type" evidence="5">
    <location>
        <begin position="131"/>
        <end position="190"/>
    </location>
</feature>
<accession>A0A1Q2LG40</accession>
<dbReference type="Pfam" id="PF00027">
    <property type="entry name" value="cNMP_binding"/>
    <property type="match status" value="1"/>
</dbReference>
<evidence type="ECO:0000256" key="1">
    <source>
        <dbReference type="ARBA" id="ARBA00023015"/>
    </source>
</evidence>
<dbReference type="RefSeq" id="WP_077388030.1">
    <property type="nucleotide sequence ID" value="NZ_CP019645.1"/>
</dbReference>